<dbReference type="Pfam" id="PF13832">
    <property type="entry name" value="zf-HC5HC2H_2"/>
    <property type="match status" value="1"/>
</dbReference>
<feature type="compositionally biased region" description="Low complexity" evidence="9">
    <location>
        <begin position="640"/>
        <end position="660"/>
    </location>
</feature>
<feature type="domain" description="PHD-type" evidence="10">
    <location>
        <begin position="203"/>
        <end position="253"/>
    </location>
</feature>
<feature type="region of interest" description="Disordered" evidence="9">
    <location>
        <begin position="742"/>
        <end position="771"/>
    </location>
</feature>
<feature type="compositionally biased region" description="Polar residues" evidence="9">
    <location>
        <begin position="892"/>
        <end position="903"/>
    </location>
</feature>
<feature type="region of interest" description="Disordered" evidence="9">
    <location>
        <begin position="564"/>
        <end position="672"/>
    </location>
</feature>
<evidence type="ECO:0000256" key="6">
    <source>
        <dbReference type="ARBA" id="ARBA00055261"/>
    </source>
</evidence>
<dbReference type="InterPro" id="IPR011011">
    <property type="entry name" value="Znf_FYVE_PHD"/>
</dbReference>
<protein>
    <recommendedName>
        <fullName evidence="7">PHD finger protein rhinoceros</fullName>
    </recommendedName>
</protein>
<keyword evidence="1" id="KW-0479">Metal-binding</keyword>
<feature type="compositionally biased region" description="Polar residues" evidence="9">
    <location>
        <begin position="795"/>
        <end position="805"/>
    </location>
</feature>
<dbReference type="InterPro" id="IPR050701">
    <property type="entry name" value="Histone_Mod_Regulator"/>
</dbReference>
<feature type="compositionally biased region" description="Basic and acidic residues" evidence="9">
    <location>
        <begin position="806"/>
        <end position="816"/>
    </location>
</feature>
<accession>A0AAJ7SG98</accession>
<dbReference type="PANTHER" id="PTHR13793:SF160">
    <property type="entry name" value="PHD FINGER PROTEIN RHINOCEROS"/>
    <property type="match status" value="1"/>
</dbReference>
<dbReference type="AlphaFoldDB" id="A0AAJ7SG98"/>
<evidence type="ECO:0000256" key="4">
    <source>
        <dbReference type="ARBA" id="ARBA00022833"/>
    </source>
</evidence>
<evidence type="ECO:0000259" key="10">
    <source>
        <dbReference type="PROSITE" id="PS50016"/>
    </source>
</evidence>
<evidence type="ECO:0000256" key="8">
    <source>
        <dbReference type="PROSITE-ProRule" id="PRU00146"/>
    </source>
</evidence>
<evidence type="ECO:0000256" key="7">
    <source>
        <dbReference type="ARBA" id="ARBA00068706"/>
    </source>
</evidence>
<feature type="compositionally biased region" description="Basic and acidic residues" evidence="9">
    <location>
        <begin position="848"/>
        <end position="866"/>
    </location>
</feature>
<dbReference type="Pfam" id="PF10513">
    <property type="entry name" value="EPL1"/>
    <property type="match status" value="1"/>
</dbReference>
<dbReference type="Proteomes" id="UP000694867">
    <property type="component" value="Unplaced"/>
</dbReference>
<dbReference type="InterPro" id="IPR001965">
    <property type="entry name" value="Znf_PHD"/>
</dbReference>
<name>A0AAJ7SG98_9ACAR</name>
<evidence type="ECO:0000256" key="1">
    <source>
        <dbReference type="ARBA" id="ARBA00022723"/>
    </source>
</evidence>
<evidence type="ECO:0000259" key="11">
    <source>
        <dbReference type="PROSITE" id="PS51805"/>
    </source>
</evidence>
<keyword evidence="12" id="KW-1185">Reference proteome</keyword>
<feature type="compositionally biased region" description="Basic residues" evidence="9">
    <location>
        <begin position="662"/>
        <end position="672"/>
    </location>
</feature>
<dbReference type="GeneID" id="100906660"/>
<keyword evidence="2" id="KW-0677">Repeat</keyword>
<dbReference type="PROSITE" id="PS01359">
    <property type="entry name" value="ZF_PHD_1"/>
    <property type="match status" value="1"/>
</dbReference>
<feature type="compositionally biased region" description="Basic residues" evidence="9">
    <location>
        <begin position="926"/>
        <end position="936"/>
    </location>
</feature>
<feature type="compositionally biased region" description="Basic residues" evidence="9">
    <location>
        <begin position="745"/>
        <end position="757"/>
    </location>
</feature>
<feature type="region of interest" description="Disordered" evidence="9">
    <location>
        <begin position="917"/>
        <end position="936"/>
    </location>
</feature>
<feature type="compositionally biased region" description="Basic and acidic residues" evidence="9">
    <location>
        <begin position="605"/>
        <end position="614"/>
    </location>
</feature>
<evidence type="ECO:0000256" key="3">
    <source>
        <dbReference type="ARBA" id="ARBA00022771"/>
    </source>
</evidence>
<dbReference type="CDD" id="cd15573">
    <property type="entry name" value="PHD_JADE"/>
    <property type="match status" value="1"/>
</dbReference>
<dbReference type="PROSITE" id="PS50016">
    <property type="entry name" value="ZF_PHD_2"/>
    <property type="match status" value="1"/>
</dbReference>
<gene>
    <name evidence="13" type="primary">LOC100906660</name>
</gene>
<evidence type="ECO:0000313" key="12">
    <source>
        <dbReference type="Proteomes" id="UP000694867"/>
    </source>
</evidence>
<dbReference type="PROSITE" id="PS51805">
    <property type="entry name" value="EPHD"/>
    <property type="match status" value="1"/>
</dbReference>
<dbReference type="SMART" id="SM00249">
    <property type="entry name" value="PHD"/>
    <property type="match status" value="2"/>
</dbReference>
<comment type="similarity">
    <text evidence="5">Belongs to the JADE family.</text>
</comment>
<dbReference type="GO" id="GO:0006357">
    <property type="term" value="P:regulation of transcription by RNA polymerase II"/>
    <property type="evidence" value="ECO:0007669"/>
    <property type="project" value="TreeGrafter"/>
</dbReference>
<dbReference type="GO" id="GO:0008270">
    <property type="term" value="F:zinc ion binding"/>
    <property type="evidence" value="ECO:0007669"/>
    <property type="project" value="UniProtKB-KW"/>
</dbReference>
<keyword evidence="4" id="KW-0862">Zinc</keyword>
<evidence type="ECO:0000256" key="9">
    <source>
        <dbReference type="SAM" id="MobiDB-lite"/>
    </source>
</evidence>
<comment type="function">
    <text evidence="6">May function as a negative regulator of the EGFR/Ras/MAPK signaling pathway during eye development.</text>
</comment>
<dbReference type="InterPro" id="IPR013083">
    <property type="entry name" value="Znf_RING/FYVE/PHD"/>
</dbReference>
<dbReference type="Pfam" id="PF13831">
    <property type="entry name" value="PHD_2"/>
    <property type="match status" value="1"/>
</dbReference>
<proteinExistence type="inferred from homology"/>
<feature type="compositionally biased region" description="Polar residues" evidence="9">
    <location>
        <begin position="702"/>
        <end position="724"/>
    </location>
</feature>
<dbReference type="InterPro" id="IPR019542">
    <property type="entry name" value="Enhancer_polycomb-like_N"/>
</dbReference>
<feature type="region of interest" description="Disordered" evidence="9">
    <location>
        <begin position="1"/>
        <end position="25"/>
    </location>
</feature>
<dbReference type="PANTHER" id="PTHR13793">
    <property type="entry name" value="PHD FINGER PROTEINS"/>
    <property type="match status" value="1"/>
</dbReference>
<feature type="region of interest" description="Disordered" evidence="9">
    <location>
        <begin position="791"/>
        <end position="905"/>
    </location>
</feature>
<evidence type="ECO:0000256" key="5">
    <source>
        <dbReference type="ARBA" id="ARBA00038371"/>
    </source>
</evidence>
<dbReference type="InterPro" id="IPR019786">
    <property type="entry name" value="Zinc_finger_PHD-type_CS"/>
</dbReference>
<dbReference type="FunFam" id="3.30.40.10:FF:000004">
    <property type="entry name" value="Jade family PHD finger 2"/>
    <property type="match status" value="1"/>
</dbReference>
<feature type="compositionally biased region" description="Polar residues" evidence="9">
    <location>
        <begin position="838"/>
        <end position="847"/>
    </location>
</feature>
<dbReference type="SUPFAM" id="SSF57903">
    <property type="entry name" value="FYVE/PHD zinc finger"/>
    <property type="match status" value="1"/>
</dbReference>
<feature type="region of interest" description="Disordered" evidence="9">
    <location>
        <begin position="700"/>
        <end position="724"/>
    </location>
</feature>
<evidence type="ECO:0000256" key="2">
    <source>
        <dbReference type="ARBA" id="ARBA00022737"/>
    </source>
</evidence>
<organism evidence="12 13">
    <name type="scientific">Galendromus occidentalis</name>
    <name type="common">western predatory mite</name>
    <dbReference type="NCBI Taxonomy" id="34638"/>
    <lineage>
        <taxon>Eukaryota</taxon>
        <taxon>Metazoa</taxon>
        <taxon>Ecdysozoa</taxon>
        <taxon>Arthropoda</taxon>
        <taxon>Chelicerata</taxon>
        <taxon>Arachnida</taxon>
        <taxon>Acari</taxon>
        <taxon>Parasitiformes</taxon>
        <taxon>Mesostigmata</taxon>
        <taxon>Gamasina</taxon>
        <taxon>Phytoseioidea</taxon>
        <taxon>Phytoseiidae</taxon>
        <taxon>Typhlodrominae</taxon>
        <taxon>Galendromus</taxon>
    </lineage>
</organism>
<keyword evidence="3 8" id="KW-0863">Zinc-finger</keyword>
<dbReference type="RefSeq" id="XP_028967944.1">
    <property type="nucleotide sequence ID" value="XM_029112111.1"/>
</dbReference>
<sequence>MRDTTSRRSSAGGFGPREGDLSSLPPLIREKIMRDKPAELFRKDLITAMKVPDTEHLDPDTFWAIVEPWRSDYDKGVQIPVNPEAAPLIMVKQRKITTAMDAILGPFTMPKKLINVTRREEMFSELTHEFCDPEGLQRKLESKPRYNIDPLDFAWLQLMNRQRAACGLKELSEEVLERVVDDLETRCHNNLQSSQFGIEYDEDTQCDVCLSPESEEGNEMVFCDQCDLCVHQACYGIVSVPAGSWLCVPCARGYNIKPECALCPTLGGALKPDADLDLWAHVACALWVPEVTIGDPELMQPLQNLHRLPAWRRKLKCTICRKDFIGVCIQCCVKGCDIAYHVTCAQKAALTMSMDLHEGSAQDALELKSYCRKHGKKTHKSPGKLDGKDLQAGSIENASQRFYDFVNPHETAAHLRSVVDPLGADQIFNYWKLKRLAANGKPLLPPKHEESLKPPVYIDDELSSRIRTLVHVRQDLERARNLSYLLQRREKTKKSWIRAREDVTMCQLRNAEEHPESLRVIRTANRLDDIYDRLHSFEKIYGYPAYSVSASLLRAVAKDDEDDRLNKTELTSPKKRTPNKQKSSPFTSDACASKEQDRHVKRRKLVFEVDENRPLGEGPLTKSRPRAAGTRRRSDSTEILTSSPPLTTLSSPLSSSSSSSHKFLRIGRRRGGPFKRSMIPALQSDFASQQSSSLKMIRKTMRTQGSRSAASPQSPQNQIVTSTDYDSDTSLEILTGEELVESMANRKRTRRSRHRRLTSATKEPPLGAGLQTARKMKISPGHTRKANLTPRVESTDQLSSISQMKQVKEESREAMRSKRVNLPSIESTRQKRPPRPTICSQPSPSETSEIRVLRHREISISPEKRSKLPSRVNPDGETRKKSLSAPRAAEQRTAQNSAQTSSPVFIECSVRLKKLSERDLEPFSKRNLRSGKANRQ</sequence>
<feature type="domain" description="PHD-type" evidence="11">
    <location>
        <begin position="257"/>
        <end position="375"/>
    </location>
</feature>
<dbReference type="InterPro" id="IPR019787">
    <property type="entry name" value="Znf_PHD-finger"/>
</dbReference>
<dbReference type="KEGG" id="goe:100906660"/>
<evidence type="ECO:0000313" key="13">
    <source>
        <dbReference type="RefSeq" id="XP_028967944.1"/>
    </source>
</evidence>
<dbReference type="InterPro" id="IPR034732">
    <property type="entry name" value="EPHD"/>
</dbReference>
<dbReference type="Gene3D" id="3.30.40.10">
    <property type="entry name" value="Zinc/RING finger domain, C3HC4 (zinc finger)"/>
    <property type="match status" value="2"/>
</dbReference>
<reference evidence="13" key="1">
    <citation type="submission" date="2025-08" db="UniProtKB">
        <authorList>
            <consortium name="RefSeq"/>
        </authorList>
    </citation>
    <scope>IDENTIFICATION</scope>
</reference>